<evidence type="ECO:0000313" key="2">
    <source>
        <dbReference type="Proteomes" id="UP000255233"/>
    </source>
</evidence>
<sequence>MLLGAGLLIGTGACLNYRMTQQAPREPISDLTLANIEAMALVDKDHDVSGGVTCEGQGHIWCPLTNTSGYYSVTVIEFPSKN</sequence>
<keyword evidence="2" id="KW-1185">Reference proteome</keyword>
<protein>
    <submittedName>
        <fullName evidence="1">Uncharacterized protein</fullName>
    </submittedName>
</protein>
<dbReference type="STRING" id="880526.GCA_000427365_00769"/>
<organism evidence="1 2">
    <name type="scientific">Rikenella microfusus</name>
    <dbReference type="NCBI Taxonomy" id="28139"/>
    <lineage>
        <taxon>Bacteria</taxon>
        <taxon>Pseudomonadati</taxon>
        <taxon>Bacteroidota</taxon>
        <taxon>Bacteroidia</taxon>
        <taxon>Bacteroidales</taxon>
        <taxon>Rikenellaceae</taxon>
        <taxon>Rikenella</taxon>
    </lineage>
</organism>
<reference evidence="1 2" key="1">
    <citation type="submission" date="2018-06" db="EMBL/GenBank/DDBJ databases">
        <authorList>
            <consortium name="Pathogen Informatics"/>
            <person name="Doyle S."/>
        </authorList>
    </citation>
    <scope>NUCLEOTIDE SEQUENCE [LARGE SCALE GENOMIC DNA]</scope>
    <source>
        <strain evidence="1 2">NCTC11190</strain>
    </source>
</reference>
<proteinExistence type="predicted"/>
<dbReference type="AlphaFoldDB" id="A0A379MRT1"/>
<name>A0A379MRT1_9BACT</name>
<accession>A0A379MRT1</accession>
<evidence type="ECO:0000313" key="1">
    <source>
        <dbReference type="EMBL" id="SUE33469.1"/>
    </source>
</evidence>
<dbReference type="EMBL" id="UGVL01000001">
    <property type="protein sequence ID" value="SUE33469.1"/>
    <property type="molecule type" value="Genomic_DNA"/>
</dbReference>
<dbReference type="Proteomes" id="UP000255233">
    <property type="component" value="Unassembled WGS sequence"/>
</dbReference>
<gene>
    <name evidence="1" type="ORF">NCTC11190_00677</name>
</gene>